<dbReference type="Pfam" id="PF08646">
    <property type="entry name" value="Rep_fac-A_C"/>
    <property type="match status" value="1"/>
</dbReference>
<evidence type="ECO:0000313" key="9">
    <source>
        <dbReference type="Proteomes" id="UP000251717"/>
    </source>
</evidence>
<name>A0A315Y659_9EURY</name>
<evidence type="ECO:0000256" key="4">
    <source>
        <dbReference type="ARBA" id="ARBA00022833"/>
    </source>
</evidence>
<evidence type="ECO:0000256" key="2">
    <source>
        <dbReference type="ARBA" id="ARBA00022723"/>
    </source>
</evidence>
<gene>
    <name evidence="8" type="ORF">MBBTH_20860</name>
</gene>
<dbReference type="CDD" id="cd04476">
    <property type="entry name" value="RPA1_DBD_C"/>
    <property type="match status" value="1"/>
</dbReference>
<keyword evidence="4" id="KW-0862">Zinc</keyword>
<evidence type="ECO:0000256" key="1">
    <source>
        <dbReference type="ARBA" id="ARBA00005690"/>
    </source>
</evidence>
<dbReference type="RefSeq" id="WP_243409822.1">
    <property type="nucleotide sequence ID" value="NZ_MZGS01000031.1"/>
</dbReference>
<keyword evidence="3" id="KW-0863">Zinc-finger</keyword>
<keyword evidence="2" id="KW-0479">Metal-binding</keyword>
<dbReference type="InterPro" id="IPR013955">
    <property type="entry name" value="Rep_factor-A_C"/>
</dbReference>
<reference evidence="8 9" key="1">
    <citation type="submission" date="2017-03" db="EMBL/GenBank/DDBJ databases">
        <title>Genome sequence of Methanobrevibacter thaueri.</title>
        <authorList>
            <person name="Poehlein A."/>
            <person name="Seedorf H."/>
            <person name="Daniel R."/>
        </authorList>
    </citation>
    <scope>NUCLEOTIDE SEQUENCE [LARGE SCALE GENOMIC DNA]</scope>
    <source>
        <strain evidence="8 9">DSM 11995</strain>
    </source>
</reference>
<dbReference type="GO" id="GO:0003677">
    <property type="term" value="F:DNA binding"/>
    <property type="evidence" value="ECO:0007669"/>
    <property type="project" value="UniProtKB-KW"/>
</dbReference>
<organism evidence="8 9">
    <name type="scientific">Methanobrevibacter thaueri</name>
    <dbReference type="NCBI Taxonomy" id="190975"/>
    <lineage>
        <taxon>Archaea</taxon>
        <taxon>Methanobacteriati</taxon>
        <taxon>Methanobacteriota</taxon>
        <taxon>Methanomada group</taxon>
        <taxon>Methanobacteria</taxon>
        <taxon>Methanobacteriales</taxon>
        <taxon>Methanobacteriaceae</taxon>
        <taxon>Methanobrevibacter</taxon>
    </lineage>
</organism>
<proteinExistence type="inferred from homology"/>
<feature type="domain" description="OB" evidence="6">
    <location>
        <begin position="151"/>
        <end position="213"/>
    </location>
</feature>
<comment type="similarity">
    <text evidence="1">Belongs to the replication factor A protein 1 family.</text>
</comment>
<evidence type="ECO:0000256" key="3">
    <source>
        <dbReference type="ARBA" id="ARBA00022771"/>
    </source>
</evidence>
<dbReference type="AlphaFoldDB" id="A0A315Y659"/>
<evidence type="ECO:0000313" key="8">
    <source>
        <dbReference type="EMBL" id="PWB84849.1"/>
    </source>
</evidence>
<feature type="domain" description="Replication factor A C-terminal" evidence="7">
    <location>
        <begin position="737"/>
        <end position="856"/>
    </location>
</feature>
<accession>A0A315Y659</accession>
<dbReference type="SUPFAM" id="SSF50249">
    <property type="entry name" value="Nucleic acid-binding proteins"/>
    <property type="match status" value="6"/>
</dbReference>
<comment type="caution">
    <text evidence="8">The sequence shown here is derived from an EMBL/GenBank/DDBJ whole genome shotgun (WGS) entry which is preliminary data.</text>
</comment>
<evidence type="ECO:0000256" key="5">
    <source>
        <dbReference type="ARBA" id="ARBA00023125"/>
    </source>
</evidence>
<keyword evidence="5" id="KW-0238">DNA-binding</keyword>
<dbReference type="GO" id="GO:0010212">
    <property type="term" value="P:response to ionizing radiation"/>
    <property type="evidence" value="ECO:0007669"/>
    <property type="project" value="TreeGrafter"/>
</dbReference>
<dbReference type="Gene3D" id="2.40.50.140">
    <property type="entry name" value="Nucleic acid-binding proteins"/>
    <property type="match status" value="6"/>
</dbReference>
<dbReference type="GO" id="GO:0000724">
    <property type="term" value="P:double-strand break repair via homologous recombination"/>
    <property type="evidence" value="ECO:0007669"/>
    <property type="project" value="TreeGrafter"/>
</dbReference>
<dbReference type="InterPro" id="IPR047192">
    <property type="entry name" value="Euk_RPA1_DBD_C"/>
</dbReference>
<evidence type="ECO:0000259" key="6">
    <source>
        <dbReference type="Pfam" id="PF01336"/>
    </source>
</evidence>
<dbReference type="Proteomes" id="UP000251717">
    <property type="component" value="Unassembled WGS sequence"/>
</dbReference>
<dbReference type="PANTHER" id="PTHR13356">
    <property type="entry name" value="OB FOLD NUCLEIC ACID BINDING PROTEIN-RELATED"/>
    <property type="match status" value="1"/>
</dbReference>
<protein>
    <submittedName>
        <fullName evidence="8">Replication factor A</fullName>
    </submittedName>
</protein>
<dbReference type="Pfam" id="PF01336">
    <property type="entry name" value="tRNA_anti-codon"/>
    <property type="match status" value="2"/>
</dbReference>
<sequence>MQEKISQEYEKVKDKLSEEEFLEEIERIKADNDGINFIDDFGAAQMVVQNHNGVDTSIFEKADETSETNRMTDVLQEKYDKVKDLISEEEFFQRIEKFRQQESENPFMTDDSLADMVVGELITEEPEAITNEVEDDVKLIKDIEKGSRDTTISGRVISISNPRQFKTRKGQNGEVSNVLLKDNTGEIRAVFWTQNIRLIKTFSEGDTIQIKGVDIKEGYTGLEANLMPRSSVIHIDDDPARFPAYEENIVNITDIEPDTKVNIIARIVRIPTIRSYEKNGKEGKVASLELQDGSGQISYTLWNKNVELINDLGLEDGDTVKIIQAQARSRPNRDGEDEISLTHWDGRIIKGDYDVPEFVQEFSPIGDLREQKDVSIIGIVSKLQDIKLFHRKTDNSEGKLRNFDVRDTTGDIRVTVWGDDTSLPLNKGDIVKIIGGDVRFDEYTESQYSMNTNFNTQITINPQNLSIEELDELEALRADLHPTPIGEIELMDDDGIEIDIIGRILSLEDIREFQRDDGEVGQVRSAMFADESGKVRLSFWNEKAQGAYDVGEAYRIENARTRMGMYNVDLNVGGTARIIRLSEEEASAMFIPKLETLEKALYDKISIDEVEEDERDKIIIGRVIEIFEPRTFERDDGEGLVRNIEIADDTGSVVVVLWNDDAKKEFELGQAIKLQNPNFRYNDRTNRVEANISGSTTMLEPSESELEKLPSLDELMEMIFVPKTIEALYEDDTNVHITAKIDEVGVDRPLLRKCPNCRASVEESEDDYHCDNCGYIFDEPDYTFMIPTRISDETGDIQATFFDNLAEELSGMTKEEVISTIEDGYGIEDKLQDLVGLTIEFIANVNFDEYNETNRLNPKKFLKKYY</sequence>
<dbReference type="CDD" id="cd04491">
    <property type="entry name" value="SoSSB_OBF"/>
    <property type="match status" value="5"/>
</dbReference>
<dbReference type="InterPro" id="IPR012340">
    <property type="entry name" value="NA-bd_OB-fold"/>
</dbReference>
<dbReference type="InterPro" id="IPR004365">
    <property type="entry name" value="NA-bd_OB_tRNA"/>
</dbReference>
<dbReference type="PANTHER" id="PTHR13356:SF10">
    <property type="entry name" value="REPLICATION FACTOR-A PROTEIN 1"/>
    <property type="match status" value="1"/>
</dbReference>
<evidence type="ECO:0000259" key="7">
    <source>
        <dbReference type="Pfam" id="PF08646"/>
    </source>
</evidence>
<dbReference type="InterPro" id="IPR051231">
    <property type="entry name" value="SOSS-B"/>
</dbReference>
<dbReference type="GO" id="GO:0008270">
    <property type="term" value="F:zinc ion binding"/>
    <property type="evidence" value="ECO:0007669"/>
    <property type="project" value="UniProtKB-KW"/>
</dbReference>
<feature type="domain" description="OB" evidence="6">
    <location>
        <begin position="374"/>
        <end position="444"/>
    </location>
</feature>
<keyword evidence="9" id="KW-1185">Reference proteome</keyword>
<dbReference type="EMBL" id="MZGS01000031">
    <property type="protein sequence ID" value="PWB84849.1"/>
    <property type="molecule type" value="Genomic_DNA"/>
</dbReference>